<evidence type="ECO:0000256" key="12">
    <source>
        <dbReference type="PROSITE-ProRule" id="PRU00433"/>
    </source>
</evidence>
<dbReference type="PANTHER" id="PTHR32303">
    <property type="entry name" value="QUINOPROTEIN ALCOHOL DEHYDROGENASE (CYTOCHROME C)"/>
    <property type="match status" value="1"/>
</dbReference>
<accession>A0ABV0CSN6</accession>
<feature type="signal peptide" evidence="13">
    <location>
        <begin position="1"/>
        <end position="22"/>
    </location>
</feature>
<evidence type="ECO:0000256" key="11">
    <source>
        <dbReference type="ARBA" id="ARBA00023157"/>
    </source>
</evidence>
<dbReference type="SUPFAM" id="SSF50998">
    <property type="entry name" value="Quinoprotein alcohol dehydrogenase-like"/>
    <property type="match status" value="1"/>
</dbReference>
<dbReference type="InterPro" id="IPR017512">
    <property type="entry name" value="PQQ_MeOH/EtOH_DH"/>
</dbReference>
<evidence type="ECO:0000256" key="1">
    <source>
        <dbReference type="ARBA" id="ARBA00001913"/>
    </source>
</evidence>
<evidence type="ECO:0000256" key="3">
    <source>
        <dbReference type="ARBA" id="ARBA00008156"/>
    </source>
</evidence>
<dbReference type="Pfam" id="PF13442">
    <property type="entry name" value="Cytochrome_CBB3"/>
    <property type="match status" value="1"/>
</dbReference>
<keyword evidence="16" id="KW-1185">Reference proteome</keyword>
<dbReference type="InterPro" id="IPR011047">
    <property type="entry name" value="Quinoprotein_ADH-like_sf"/>
</dbReference>
<dbReference type="SUPFAM" id="SSF46626">
    <property type="entry name" value="Cytochrome c"/>
    <property type="match status" value="1"/>
</dbReference>
<dbReference type="InterPro" id="IPR009056">
    <property type="entry name" value="Cyt_c-like_dom"/>
</dbReference>
<dbReference type="EC" id="1.1.2.-" evidence="15"/>
<evidence type="ECO:0000256" key="8">
    <source>
        <dbReference type="ARBA" id="ARBA00022891"/>
    </source>
</evidence>
<evidence type="ECO:0000313" key="16">
    <source>
        <dbReference type="Proteomes" id="UP001484535"/>
    </source>
</evidence>
<dbReference type="Gene3D" id="1.10.760.10">
    <property type="entry name" value="Cytochrome c-like domain"/>
    <property type="match status" value="1"/>
</dbReference>
<evidence type="ECO:0000256" key="4">
    <source>
        <dbReference type="ARBA" id="ARBA00022617"/>
    </source>
</evidence>
<organism evidence="15 16">
    <name type="scientific">Aurantiacibacter flavus</name>
    <dbReference type="NCBI Taxonomy" id="3145232"/>
    <lineage>
        <taxon>Bacteria</taxon>
        <taxon>Pseudomonadati</taxon>
        <taxon>Pseudomonadota</taxon>
        <taxon>Alphaproteobacteria</taxon>
        <taxon>Sphingomonadales</taxon>
        <taxon>Erythrobacteraceae</taxon>
        <taxon>Aurantiacibacter</taxon>
    </lineage>
</organism>
<comment type="cofactor">
    <cofactor evidence="2">
        <name>pyrroloquinoline quinone</name>
        <dbReference type="ChEBI" id="CHEBI:58442"/>
    </cofactor>
</comment>
<proteinExistence type="inferred from homology"/>
<dbReference type="NCBIfam" id="TIGR03075">
    <property type="entry name" value="PQQ_enz_alc_DH"/>
    <property type="match status" value="1"/>
</dbReference>
<keyword evidence="5 12" id="KW-0479">Metal-binding</keyword>
<dbReference type="RefSeq" id="WP_346783104.1">
    <property type="nucleotide sequence ID" value="NZ_JBDLBR010000001.1"/>
</dbReference>
<evidence type="ECO:0000256" key="6">
    <source>
        <dbReference type="ARBA" id="ARBA00022729"/>
    </source>
</evidence>
<comment type="cofactor">
    <cofactor evidence="1">
        <name>Ca(2+)</name>
        <dbReference type="ChEBI" id="CHEBI:29108"/>
    </cofactor>
</comment>
<name>A0ABV0CSN6_9SPHN</name>
<dbReference type="Gene3D" id="2.140.10.10">
    <property type="entry name" value="Quinoprotein alcohol dehydrogenase-like superfamily"/>
    <property type="match status" value="1"/>
</dbReference>
<keyword evidence="7" id="KW-0106">Calcium</keyword>
<dbReference type="Proteomes" id="UP001484535">
    <property type="component" value="Unassembled WGS sequence"/>
</dbReference>
<keyword evidence="10 12" id="KW-0408">Iron</keyword>
<protein>
    <submittedName>
        <fullName evidence="15">PQQ-dependent dehydrogenase, methanol/ethanol family</fullName>
        <ecNumber evidence="15">1.1.2.-</ecNumber>
    </submittedName>
</protein>
<feature type="domain" description="Cytochrome c" evidence="14">
    <location>
        <begin position="591"/>
        <end position="670"/>
    </location>
</feature>
<dbReference type="SMART" id="SM00564">
    <property type="entry name" value="PQQ"/>
    <property type="match status" value="6"/>
</dbReference>
<keyword evidence="8" id="KW-0634">PQQ</keyword>
<dbReference type="InterPro" id="IPR002372">
    <property type="entry name" value="PQQ_rpt_dom"/>
</dbReference>
<dbReference type="PROSITE" id="PS51007">
    <property type="entry name" value="CYTC"/>
    <property type="match status" value="1"/>
</dbReference>
<dbReference type="InterPro" id="IPR018391">
    <property type="entry name" value="PQQ_b-propeller_rpt"/>
</dbReference>
<evidence type="ECO:0000256" key="2">
    <source>
        <dbReference type="ARBA" id="ARBA00001931"/>
    </source>
</evidence>
<sequence>MQKWFGAAAAAVALVGMTAAYSQGTQPAAQEWAAHGGSSNEQYYSQLTQIDASNVADLKPAWYFEYDTVRGQEGEPIVVDGVLYISTAWSKVYALDAKTGAELWKYDPKVPGEAGPKGCCDVVNRGVAVSDGRVFITTFDGRMVALDARSGEELWVADTIANHAMDYTSTGAPRVFKGKVIIGQGGAEKGVRGYVTAYDVATGEKAWRFYLTPPPPGVVDGEVSDRVLEEMARPTWFGDLWHTTGGGGAPWDSIVYDEELDQLLIGTGNGSPHSHYLRSDGQGDNLFLASVLALDPDTGEYRWHYQQTPGDSWDYTSVQNMILADLTIDGEPRKVILHAPKNGFFYVIDRESGQPISARPYAEDIRWATGIDTTFWRPIEVPGARYVDRPFLNSPHVGGAHNWQPMAYSPRTGLVYIPTVRNYFTYSATSGPHQGEVIDPSEMPEPDAYLQAFDPLTGQESWRVDANGWIPDSGGSGVLVTASDLVFQGRGDILGEMLAIDARTGEVLWRHDTPNAVMAAPITYMVDGEQYVAVSTGGGGGGNPLLGSTNPPREKQPGRMVVFKLNGTATLPAPPPLAGPATDPDEVFEADKVALGAQVYGRNCVFCHGVNGRQSNIITDLRRSPVVANAQVWRAVVHDGAFLSRGMPKFDGKLSVEEVEAIRQFMGSESQALARDQRAGIAER</sequence>
<evidence type="ECO:0000259" key="14">
    <source>
        <dbReference type="PROSITE" id="PS51007"/>
    </source>
</evidence>
<evidence type="ECO:0000256" key="9">
    <source>
        <dbReference type="ARBA" id="ARBA00023002"/>
    </source>
</evidence>
<evidence type="ECO:0000313" key="15">
    <source>
        <dbReference type="EMBL" id="MEN7535641.1"/>
    </source>
</evidence>
<dbReference type="EMBL" id="JBDLBR010000001">
    <property type="protein sequence ID" value="MEN7535641.1"/>
    <property type="molecule type" value="Genomic_DNA"/>
</dbReference>
<dbReference type="InterPro" id="IPR036909">
    <property type="entry name" value="Cyt_c-like_dom_sf"/>
</dbReference>
<comment type="caution">
    <text evidence="15">The sequence shown here is derived from an EMBL/GenBank/DDBJ whole genome shotgun (WGS) entry which is preliminary data.</text>
</comment>
<keyword evidence="9 15" id="KW-0560">Oxidoreductase</keyword>
<evidence type="ECO:0000256" key="5">
    <source>
        <dbReference type="ARBA" id="ARBA00022723"/>
    </source>
</evidence>
<evidence type="ECO:0000256" key="13">
    <source>
        <dbReference type="SAM" id="SignalP"/>
    </source>
</evidence>
<reference evidence="15 16" key="1">
    <citation type="submission" date="2024-05" db="EMBL/GenBank/DDBJ databases">
        <authorList>
            <person name="Park S."/>
        </authorList>
    </citation>
    <scope>NUCLEOTIDE SEQUENCE [LARGE SCALE GENOMIC DNA]</scope>
    <source>
        <strain evidence="15 16">DGU5</strain>
    </source>
</reference>
<dbReference type="Pfam" id="PF01011">
    <property type="entry name" value="PQQ"/>
    <property type="match status" value="2"/>
</dbReference>
<feature type="chain" id="PRO_5045610239" evidence="13">
    <location>
        <begin position="23"/>
        <end position="684"/>
    </location>
</feature>
<comment type="similarity">
    <text evidence="3">Belongs to the bacterial PQQ dehydrogenase family.</text>
</comment>
<keyword evidence="11" id="KW-1015">Disulfide bond</keyword>
<keyword evidence="6 13" id="KW-0732">Signal</keyword>
<keyword evidence="4 12" id="KW-0349">Heme</keyword>
<evidence type="ECO:0000256" key="10">
    <source>
        <dbReference type="ARBA" id="ARBA00023004"/>
    </source>
</evidence>
<evidence type="ECO:0000256" key="7">
    <source>
        <dbReference type="ARBA" id="ARBA00022837"/>
    </source>
</evidence>
<dbReference type="GO" id="GO:0016491">
    <property type="term" value="F:oxidoreductase activity"/>
    <property type="evidence" value="ECO:0007669"/>
    <property type="project" value="UniProtKB-KW"/>
</dbReference>
<gene>
    <name evidence="15" type="ORF">ABDJ38_00455</name>
</gene>